<dbReference type="PANTHER" id="PTHR48063">
    <property type="entry name" value="LRR RECEPTOR-LIKE KINASE"/>
    <property type="match status" value="1"/>
</dbReference>
<evidence type="ECO:0000256" key="5">
    <source>
        <dbReference type="ARBA" id="ARBA00022692"/>
    </source>
</evidence>
<evidence type="ECO:0000313" key="15">
    <source>
        <dbReference type="EMBL" id="KAG6501827.1"/>
    </source>
</evidence>
<dbReference type="Pfam" id="PF00560">
    <property type="entry name" value="LRR_1"/>
    <property type="match status" value="4"/>
</dbReference>
<keyword evidence="16" id="KW-1185">Reference proteome</keyword>
<feature type="signal peptide" evidence="12">
    <location>
        <begin position="1"/>
        <end position="20"/>
    </location>
</feature>
<evidence type="ECO:0000256" key="10">
    <source>
        <dbReference type="ARBA" id="ARBA00023180"/>
    </source>
</evidence>
<dbReference type="PROSITE" id="PS51450">
    <property type="entry name" value="LRR"/>
    <property type="match status" value="2"/>
</dbReference>
<evidence type="ECO:0000259" key="14">
    <source>
        <dbReference type="Pfam" id="PF23598"/>
    </source>
</evidence>
<evidence type="ECO:0008006" key="17">
    <source>
        <dbReference type="Google" id="ProtNLM"/>
    </source>
</evidence>
<keyword evidence="3" id="KW-1003">Cell membrane</keyword>
<dbReference type="Gene3D" id="3.80.10.10">
    <property type="entry name" value="Ribonuclease Inhibitor"/>
    <property type="match status" value="3"/>
</dbReference>
<name>A0A8J5GJ27_ZINOF</name>
<evidence type="ECO:0000256" key="8">
    <source>
        <dbReference type="ARBA" id="ARBA00022989"/>
    </source>
</evidence>
<evidence type="ECO:0000256" key="2">
    <source>
        <dbReference type="ARBA" id="ARBA00009592"/>
    </source>
</evidence>
<evidence type="ECO:0000256" key="3">
    <source>
        <dbReference type="ARBA" id="ARBA00022475"/>
    </source>
</evidence>
<accession>A0A8J5GJ27</accession>
<dbReference type="InterPro" id="IPR032675">
    <property type="entry name" value="LRR_dom_sf"/>
</dbReference>
<evidence type="ECO:0000313" key="16">
    <source>
        <dbReference type="Proteomes" id="UP000734854"/>
    </source>
</evidence>
<keyword evidence="4" id="KW-0433">Leucine-rich repeat</keyword>
<dbReference type="Pfam" id="PF13855">
    <property type="entry name" value="LRR_8"/>
    <property type="match status" value="2"/>
</dbReference>
<dbReference type="Pfam" id="PF08263">
    <property type="entry name" value="LRRNT_2"/>
    <property type="match status" value="1"/>
</dbReference>
<proteinExistence type="inferred from homology"/>
<evidence type="ECO:0000256" key="9">
    <source>
        <dbReference type="ARBA" id="ARBA00023136"/>
    </source>
</evidence>
<evidence type="ECO:0000256" key="12">
    <source>
        <dbReference type="SAM" id="SignalP"/>
    </source>
</evidence>
<dbReference type="Pfam" id="PF13516">
    <property type="entry name" value="LRR_6"/>
    <property type="match status" value="1"/>
</dbReference>
<dbReference type="FunFam" id="3.80.10.10:FF:000383">
    <property type="entry name" value="Leucine-rich repeat receptor protein kinase EMS1"/>
    <property type="match status" value="1"/>
</dbReference>
<dbReference type="AlphaFoldDB" id="A0A8J5GJ27"/>
<evidence type="ECO:0000256" key="1">
    <source>
        <dbReference type="ARBA" id="ARBA00004251"/>
    </source>
</evidence>
<comment type="caution">
    <text evidence="15">The sequence shown here is derived from an EMBL/GenBank/DDBJ whole genome shotgun (WGS) entry which is preliminary data.</text>
</comment>
<keyword evidence="9 11" id="KW-0472">Membrane</keyword>
<keyword evidence="5 11" id="KW-0812">Transmembrane</keyword>
<protein>
    <recommendedName>
        <fullName evidence="17">Leucine-rich repeat-containing N-terminal plant-type domain-containing protein</fullName>
    </recommendedName>
</protein>
<dbReference type="Proteomes" id="UP000734854">
    <property type="component" value="Unassembled WGS sequence"/>
</dbReference>
<keyword evidence="6 12" id="KW-0732">Signal</keyword>
<feature type="domain" description="Leucine-rich repeat-containing N-terminal plant-type" evidence="13">
    <location>
        <begin position="38"/>
        <end position="73"/>
    </location>
</feature>
<dbReference type="InterPro" id="IPR001611">
    <property type="entry name" value="Leu-rich_rpt"/>
</dbReference>
<organism evidence="15 16">
    <name type="scientific">Zingiber officinale</name>
    <name type="common">Ginger</name>
    <name type="synonym">Amomum zingiber</name>
    <dbReference type="NCBI Taxonomy" id="94328"/>
    <lineage>
        <taxon>Eukaryota</taxon>
        <taxon>Viridiplantae</taxon>
        <taxon>Streptophyta</taxon>
        <taxon>Embryophyta</taxon>
        <taxon>Tracheophyta</taxon>
        <taxon>Spermatophyta</taxon>
        <taxon>Magnoliopsida</taxon>
        <taxon>Liliopsida</taxon>
        <taxon>Zingiberales</taxon>
        <taxon>Zingiberaceae</taxon>
        <taxon>Zingiber</taxon>
    </lineage>
</organism>
<evidence type="ECO:0000259" key="13">
    <source>
        <dbReference type="Pfam" id="PF08263"/>
    </source>
</evidence>
<dbReference type="EMBL" id="JACMSC010000011">
    <property type="protein sequence ID" value="KAG6501827.1"/>
    <property type="molecule type" value="Genomic_DNA"/>
</dbReference>
<dbReference type="PRINTS" id="PR00019">
    <property type="entry name" value="LEURICHRPT"/>
</dbReference>
<dbReference type="SMART" id="SM00369">
    <property type="entry name" value="LRR_TYP"/>
    <property type="match status" value="7"/>
</dbReference>
<sequence>MARGNAHFLILILSLLGIHLQEINLCDGVLNSSCNPVERSALLEFKQGLKDTTNRLSSWMGEDCCKWEGVACSNRTRHVIMLDLRNSHPFSNESLGGELKPSLLGLKYLKYLDLSMNNFGGVNVPKFMGSFHHLQYLNLSGAGLGGVLPHQLGNLSNLQYLDLNNDFGLDEFRIDDALWISGLSSLRHLKMKNVNLQNVSNWLQALNVLPSVEEIHLSSCDIEHIPLSLQHVNFTSLALLDLSGNRISPSIPTWLFNISGLQYLDLSHNNLHGHIPSLFENLVSLNNLNLAANSFIQGEIPISLRNLCKLQSCIKTSLEILELSYTGLTGQLPEWLWELKRLRSLDLSNNQIFGSIPASLGQLVSLEEVYFNDNQINGTISESVGRLSELVYLDLNSNFFVGEMSEAHLASLTKLKYLSLSSNSLALKFEHNWLPPFQLESIWMSSCILGPDFPEWLQKQENILILHMTNVGIVDAMPEWFWSLISGAYYLPLSLKYCQKLLILDLGYNEFSGEIPTWVGRRLISLQFLRLRSNKLCGNIPPNLSLLGNIQILDLVGNKLSGTIPQSFGNFIAMTVIRKIPSLLMHVLEVYYMESMLVSTKGGSQEYNKLLTLLNIMDLSNNNLIGKIPTELMNLSGLFGLDLSGNHLTGEIPEKISALQQLESLDLSRNNLSGGIPHSMANMSSLGFLNLSYNNLSGEIPLGNQLLTLFSDPLVYMGNFDLCGFPLDRSCKGSETTQTSNHIDDKNENEMIWLYISFALGFLTGFWTICGTLLLKKNWKICYFRFFDNTFDKVYVCIMMNFRKFAL</sequence>
<dbReference type="InterPro" id="IPR003591">
    <property type="entry name" value="Leu-rich_rpt_typical-subtyp"/>
</dbReference>
<feature type="chain" id="PRO_5035290347" description="Leucine-rich repeat-containing N-terminal plant-type domain-containing protein" evidence="12">
    <location>
        <begin position="21"/>
        <end position="807"/>
    </location>
</feature>
<keyword evidence="7" id="KW-0677">Repeat</keyword>
<keyword evidence="8 11" id="KW-1133">Transmembrane helix</keyword>
<dbReference type="InterPro" id="IPR046956">
    <property type="entry name" value="RLP23-like"/>
</dbReference>
<feature type="domain" description="Disease resistance R13L4/SHOC-2-like LRR" evidence="14">
    <location>
        <begin position="317"/>
        <end position="460"/>
    </location>
</feature>
<dbReference type="SUPFAM" id="SSF52058">
    <property type="entry name" value="L domain-like"/>
    <property type="match status" value="1"/>
</dbReference>
<dbReference type="GO" id="GO:0005886">
    <property type="term" value="C:plasma membrane"/>
    <property type="evidence" value="ECO:0007669"/>
    <property type="project" value="UniProtKB-SubCell"/>
</dbReference>
<evidence type="ECO:0000256" key="4">
    <source>
        <dbReference type="ARBA" id="ARBA00022614"/>
    </source>
</evidence>
<evidence type="ECO:0000256" key="11">
    <source>
        <dbReference type="SAM" id="Phobius"/>
    </source>
</evidence>
<reference evidence="15 16" key="1">
    <citation type="submission" date="2020-08" db="EMBL/GenBank/DDBJ databases">
        <title>Plant Genome Project.</title>
        <authorList>
            <person name="Zhang R.-G."/>
        </authorList>
    </citation>
    <scope>NUCLEOTIDE SEQUENCE [LARGE SCALE GENOMIC DNA]</scope>
    <source>
        <tissue evidence="15">Rhizome</tissue>
    </source>
</reference>
<dbReference type="InterPro" id="IPR013210">
    <property type="entry name" value="LRR_N_plant-typ"/>
</dbReference>
<feature type="transmembrane region" description="Helical" evidence="11">
    <location>
        <begin position="752"/>
        <end position="775"/>
    </location>
</feature>
<keyword evidence="10" id="KW-0325">Glycoprotein</keyword>
<dbReference type="FunFam" id="3.80.10.10:FF:000095">
    <property type="entry name" value="LRR receptor-like serine/threonine-protein kinase GSO1"/>
    <property type="match status" value="1"/>
</dbReference>
<dbReference type="Pfam" id="PF23598">
    <property type="entry name" value="LRR_14"/>
    <property type="match status" value="1"/>
</dbReference>
<evidence type="ECO:0000256" key="7">
    <source>
        <dbReference type="ARBA" id="ARBA00022737"/>
    </source>
</evidence>
<dbReference type="PANTHER" id="PTHR48063:SF112">
    <property type="entry name" value="RECEPTOR LIKE PROTEIN 30-LIKE"/>
    <property type="match status" value="1"/>
</dbReference>
<gene>
    <name evidence="15" type="ORF">ZIOFF_041711</name>
</gene>
<dbReference type="InterPro" id="IPR055414">
    <property type="entry name" value="LRR_R13L4/SHOC2-like"/>
</dbReference>
<comment type="subcellular location">
    <subcellularLocation>
        <location evidence="1">Cell membrane</location>
        <topology evidence="1">Single-pass type I membrane protein</topology>
    </subcellularLocation>
</comment>
<dbReference type="SUPFAM" id="SSF52047">
    <property type="entry name" value="RNI-like"/>
    <property type="match status" value="1"/>
</dbReference>
<comment type="similarity">
    <text evidence="2">Belongs to the RLP family.</text>
</comment>
<evidence type="ECO:0000256" key="6">
    <source>
        <dbReference type="ARBA" id="ARBA00022729"/>
    </source>
</evidence>